<dbReference type="GO" id="GO:0031848">
    <property type="term" value="P:protection from non-homologous end joining at telomere"/>
    <property type="evidence" value="ECO:0007669"/>
    <property type="project" value="TreeGrafter"/>
</dbReference>
<evidence type="ECO:0000259" key="10">
    <source>
        <dbReference type="Pfam" id="PF08914"/>
    </source>
</evidence>
<keyword evidence="14" id="KW-1185">Reference proteome</keyword>
<keyword evidence="5" id="KW-0010">Activator</keyword>
<dbReference type="GO" id="GO:0042162">
    <property type="term" value="F:telomeric DNA binding"/>
    <property type="evidence" value="ECO:0007669"/>
    <property type="project" value="TreeGrafter"/>
</dbReference>
<keyword evidence="6" id="KW-0804">Transcription</keyword>
<evidence type="ECO:0000259" key="12">
    <source>
        <dbReference type="Pfam" id="PF16589"/>
    </source>
</evidence>
<dbReference type="GO" id="GO:0010833">
    <property type="term" value="P:telomere maintenance via telomere lengthening"/>
    <property type="evidence" value="ECO:0007669"/>
    <property type="project" value="UniProtKB-UniRule"/>
</dbReference>
<dbReference type="PANTHER" id="PTHR16466:SF6">
    <property type="entry name" value="TELOMERIC REPEAT-BINDING FACTOR 2-INTERACTING PROTEIN 1"/>
    <property type="match status" value="1"/>
</dbReference>
<dbReference type="Gene3D" id="1.10.10.60">
    <property type="entry name" value="Homeodomain-like"/>
    <property type="match status" value="1"/>
</dbReference>
<feature type="region of interest" description="Disordered" evidence="9">
    <location>
        <begin position="432"/>
        <end position="547"/>
    </location>
</feature>
<evidence type="ECO:0000256" key="1">
    <source>
        <dbReference type="ARBA" id="ARBA00010467"/>
    </source>
</evidence>
<dbReference type="InterPro" id="IPR038104">
    <property type="entry name" value="Rap1_C_sf"/>
</dbReference>
<keyword evidence="3 8" id="KW-0779">Telomere</keyword>
<reference evidence="13" key="1">
    <citation type="submission" date="2021-03" db="EMBL/GenBank/DDBJ databases">
        <authorList>
            <person name="Tagirdzhanova G."/>
        </authorList>
    </citation>
    <scope>NUCLEOTIDE SEQUENCE</scope>
</reference>
<keyword evidence="2 8" id="KW-0158">Chromosome</keyword>
<evidence type="ECO:0000256" key="3">
    <source>
        <dbReference type="ARBA" id="ARBA00022895"/>
    </source>
</evidence>
<comment type="subcellular location">
    <subcellularLocation>
        <location evidence="8">Nucleus</location>
    </subcellularLocation>
    <subcellularLocation>
        <location evidence="8">Chromosome</location>
        <location evidence="8">Telomere</location>
    </subcellularLocation>
</comment>
<dbReference type="Pfam" id="PF16589">
    <property type="entry name" value="BRCT_2"/>
    <property type="match status" value="1"/>
</dbReference>
<comment type="similarity">
    <text evidence="1 8">Belongs to the RAP1 family.</text>
</comment>
<evidence type="ECO:0000313" key="13">
    <source>
        <dbReference type="EMBL" id="CAF9902896.1"/>
    </source>
</evidence>
<dbReference type="PANTHER" id="PTHR16466">
    <property type="entry name" value="TELOMERE REPEAT-BINDING FACTOR 2-INTERACTING PROTEIN 1"/>
    <property type="match status" value="1"/>
</dbReference>
<evidence type="ECO:0000256" key="4">
    <source>
        <dbReference type="ARBA" id="ARBA00023015"/>
    </source>
</evidence>
<feature type="domain" description="TRF2-interacting telomeric protein/Rap1 C-terminal" evidence="11">
    <location>
        <begin position="718"/>
        <end position="794"/>
    </location>
</feature>
<evidence type="ECO:0000256" key="5">
    <source>
        <dbReference type="ARBA" id="ARBA00023159"/>
    </source>
</evidence>
<comment type="function">
    <text evidence="8">Involved in the regulation of telomere length, clustering and has a specific role in telomere position effect (TPE).</text>
</comment>
<proteinExistence type="inferred from homology"/>
<name>A0A8H3E9S3_9LECA</name>
<dbReference type="InterPro" id="IPR001357">
    <property type="entry name" value="BRCT_dom"/>
</dbReference>
<feature type="domain" description="BRCT" evidence="12">
    <location>
        <begin position="18"/>
        <end position="91"/>
    </location>
</feature>
<comment type="caution">
    <text evidence="13">The sequence shown here is derived from an EMBL/GenBank/DDBJ whole genome shotgun (WGS) entry which is preliminary data.</text>
</comment>
<dbReference type="Proteomes" id="UP000664203">
    <property type="component" value="Unassembled WGS sequence"/>
</dbReference>
<dbReference type="InterPro" id="IPR021661">
    <property type="entry name" value="Rap1_C"/>
</dbReference>
<dbReference type="EMBL" id="CAJPDR010000001">
    <property type="protein sequence ID" value="CAF9902896.1"/>
    <property type="molecule type" value="Genomic_DNA"/>
</dbReference>
<evidence type="ECO:0000256" key="8">
    <source>
        <dbReference type="RuleBase" id="RU367107"/>
    </source>
</evidence>
<dbReference type="Pfam" id="PF08914">
    <property type="entry name" value="Myb_Rap1"/>
    <property type="match status" value="1"/>
</dbReference>
<dbReference type="CDD" id="cd11655">
    <property type="entry name" value="rap1_myb-like"/>
    <property type="match status" value="1"/>
</dbReference>
<feature type="compositionally biased region" description="Polar residues" evidence="9">
    <location>
        <begin position="324"/>
        <end position="342"/>
    </location>
</feature>
<dbReference type="Gene3D" id="1.10.10.2170">
    <property type="match status" value="1"/>
</dbReference>
<evidence type="ECO:0000313" key="14">
    <source>
        <dbReference type="Proteomes" id="UP000664203"/>
    </source>
</evidence>
<feature type="region of interest" description="Disordered" evidence="9">
    <location>
        <begin position="303"/>
        <end position="347"/>
    </location>
</feature>
<evidence type="ECO:0000256" key="6">
    <source>
        <dbReference type="ARBA" id="ARBA00023163"/>
    </source>
</evidence>
<dbReference type="InterPro" id="IPR009057">
    <property type="entry name" value="Homeodomain-like_sf"/>
</dbReference>
<evidence type="ECO:0000256" key="2">
    <source>
        <dbReference type="ARBA" id="ARBA00022454"/>
    </source>
</evidence>
<feature type="compositionally biased region" description="Polar residues" evidence="9">
    <location>
        <begin position="640"/>
        <end position="654"/>
    </location>
</feature>
<feature type="compositionally biased region" description="Basic and acidic residues" evidence="9">
    <location>
        <begin position="439"/>
        <end position="459"/>
    </location>
</feature>
<dbReference type="InterPro" id="IPR015010">
    <property type="entry name" value="TERF2IP_Myb"/>
</dbReference>
<dbReference type="AlphaFoldDB" id="A0A8H3E9S3"/>
<feature type="region of interest" description="Disordered" evidence="9">
    <location>
        <begin position="393"/>
        <end position="419"/>
    </location>
</feature>
<feature type="compositionally biased region" description="Basic and acidic residues" evidence="9">
    <location>
        <begin position="599"/>
        <end position="610"/>
    </location>
</feature>
<dbReference type="OrthoDB" id="435460at2759"/>
<feature type="compositionally biased region" description="Acidic residues" evidence="9">
    <location>
        <begin position="518"/>
        <end position="532"/>
    </location>
</feature>
<dbReference type="Pfam" id="PF11626">
    <property type="entry name" value="Rap1_C"/>
    <property type="match status" value="1"/>
</dbReference>
<comment type="subunit">
    <text evidence="8">Homodimer.</text>
</comment>
<evidence type="ECO:0000256" key="7">
    <source>
        <dbReference type="ARBA" id="ARBA00023242"/>
    </source>
</evidence>
<gene>
    <name evidence="13" type="ORF">ALECFALPRED_000061</name>
</gene>
<feature type="compositionally biased region" description="Polar residues" evidence="9">
    <location>
        <begin position="533"/>
        <end position="547"/>
    </location>
</feature>
<feature type="compositionally biased region" description="Polar residues" evidence="9">
    <location>
        <begin position="194"/>
        <end position="205"/>
    </location>
</feature>
<keyword evidence="7 8" id="KW-0539">Nucleus</keyword>
<evidence type="ECO:0000259" key="11">
    <source>
        <dbReference type="Pfam" id="PF11626"/>
    </source>
</evidence>
<feature type="domain" description="TERF2-interacting telomeric protein 1 Myb" evidence="10">
    <location>
        <begin position="118"/>
        <end position="173"/>
    </location>
</feature>
<organism evidence="13 14">
    <name type="scientific">Alectoria fallacina</name>
    <dbReference type="NCBI Taxonomy" id="1903189"/>
    <lineage>
        <taxon>Eukaryota</taxon>
        <taxon>Fungi</taxon>
        <taxon>Dikarya</taxon>
        <taxon>Ascomycota</taxon>
        <taxon>Pezizomycotina</taxon>
        <taxon>Lecanoromycetes</taxon>
        <taxon>OSLEUM clade</taxon>
        <taxon>Lecanoromycetidae</taxon>
        <taxon>Lecanorales</taxon>
        <taxon>Lecanorineae</taxon>
        <taxon>Parmeliaceae</taxon>
        <taxon>Alectoria</taxon>
    </lineage>
</organism>
<dbReference type="SUPFAM" id="SSF46689">
    <property type="entry name" value="Homeodomain-like"/>
    <property type="match status" value="1"/>
</dbReference>
<protein>
    <recommendedName>
        <fullName evidence="8">DNA-binding protein RAP1</fullName>
    </recommendedName>
</protein>
<keyword evidence="4" id="KW-0805">Transcription regulation</keyword>
<dbReference type="InterPro" id="IPR039595">
    <property type="entry name" value="TE2IP/Rap1"/>
</dbReference>
<feature type="region of interest" description="Disordered" evidence="9">
    <location>
        <begin position="588"/>
        <end position="701"/>
    </location>
</feature>
<evidence type="ECO:0000256" key="9">
    <source>
        <dbReference type="SAM" id="MobiDB-lite"/>
    </source>
</evidence>
<sequence>MAGIVFNDVADDFDVQGTLFQGIKFWISHKVPQRSRFLSDVKANGGEILPLEKNADVKIVDHARKETPPGSHSYTFIERSIRNGVLEDLDDHKVGPPEGNIRSIGSVAQPAKGTRNKYTEADDRILRSWVNDNRQKGGGTDGNEIYKQLETKHPQHPWQSWRDRWIKHLKGRAAPFALPHNAPPTPPFDLPAATGSSKNPASTSDTAEDDYQSFADDDAEALMVNGDDILNIHPENITEAWESWTRDHDDDIHTAQQWQSYWEKRVKPRYLKRKAKETRRTSPKKSIPARSQIPFSPKRFAAATPSAFSPSKGNYTLIPESPPRTMSSKFQNSTSPKSSMTAVPSALSPVSRPDYSLIPNSPDNTVSFGVRNSVLPKRSVIVPPPFLLPSVESHHSLKPTTRSPSYHPESPTITATAPPIHQKATDILSKPMPILSSNNERHTQVTPEKTHSPYHETLKRKYVAIEEDLPSSSPLGPISPKRRRPSASELPLEIASTPEKHREPDSEGSFSPLFINLELEEDEPSLPEDSTENDSPLGQHLSDTLSEPSRVVNNTQAVFGDATQLNGFDVPAPEGGWDIEELVVQNHSRPVDFDIPSPEDGREDNKHGIRESTQLIEFDLLTPEGGWDEEGPPVKEDSESPNTETYDPQPNLPDTQAILRSKTPAPDFSIPDPDGGWNNLVASSPPLMPDSPRAESPFSQTDLKDQMDKWIDAHATKGISVEQVESVLKSTSMDTALADKALRHLAKKGVLPKDWRGVWTESNDEDLKSTDARKIQRLQEKHGADRLAARWEFLDFYAEEA</sequence>
<feature type="compositionally biased region" description="Low complexity" evidence="9">
    <location>
        <begin position="470"/>
        <end position="479"/>
    </location>
</feature>
<dbReference type="GO" id="GO:0070187">
    <property type="term" value="C:shelterin complex"/>
    <property type="evidence" value="ECO:0007669"/>
    <property type="project" value="TreeGrafter"/>
</dbReference>
<feature type="region of interest" description="Disordered" evidence="9">
    <location>
        <begin position="176"/>
        <end position="209"/>
    </location>
</feature>
<feature type="region of interest" description="Disordered" evidence="9">
    <location>
        <begin position="94"/>
        <end position="118"/>
    </location>
</feature>
<accession>A0A8H3E9S3</accession>